<gene>
    <name evidence="3" type="ORF">N0V83_007779</name>
</gene>
<dbReference type="EMBL" id="JAPEUY010000014">
    <property type="protein sequence ID" value="KAJ4366144.1"/>
    <property type="molecule type" value="Genomic_DNA"/>
</dbReference>
<proteinExistence type="predicted"/>
<dbReference type="InterPro" id="IPR036812">
    <property type="entry name" value="NAD(P)_OxRdtase_dom_sf"/>
</dbReference>
<evidence type="ECO:0000313" key="3">
    <source>
        <dbReference type="EMBL" id="KAJ4366144.1"/>
    </source>
</evidence>
<dbReference type="InterPro" id="IPR020471">
    <property type="entry name" value="AKR"/>
</dbReference>
<dbReference type="Pfam" id="PF00248">
    <property type="entry name" value="Aldo_ket_red"/>
    <property type="match status" value="1"/>
</dbReference>
<dbReference type="PRINTS" id="PR00069">
    <property type="entry name" value="ALDKETRDTASE"/>
</dbReference>
<dbReference type="GO" id="GO:0016491">
    <property type="term" value="F:oxidoreductase activity"/>
    <property type="evidence" value="ECO:0007669"/>
    <property type="project" value="UniProtKB-KW"/>
</dbReference>
<protein>
    <recommendedName>
        <fullName evidence="2">NADP-dependent oxidoreductase domain-containing protein</fullName>
    </recommendedName>
</protein>
<keyword evidence="4" id="KW-1185">Reference proteome</keyword>
<evidence type="ECO:0000259" key="2">
    <source>
        <dbReference type="Pfam" id="PF00248"/>
    </source>
</evidence>
<dbReference type="Proteomes" id="UP001140560">
    <property type="component" value="Unassembled WGS sequence"/>
</dbReference>
<reference evidence="3" key="1">
    <citation type="submission" date="2022-10" db="EMBL/GenBank/DDBJ databases">
        <title>Tapping the CABI collections for fungal endophytes: first genome assemblies for Collariella, Neodidymelliopsis, Ascochyta clinopodiicola, Didymella pomorum, Didymosphaeria variabile, Neocosmospora piperis and Neocucurbitaria cava.</title>
        <authorList>
            <person name="Hill R."/>
        </authorList>
    </citation>
    <scope>NUCLEOTIDE SEQUENCE</scope>
    <source>
        <strain evidence="3">IMI 356814</strain>
    </source>
</reference>
<name>A0A9W8Y2N0_9PLEO</name>
<organism evidence="3 4">
    <name type="scientific">Neocucurbitaria cava</name>
    <dbReference type="NCBI Taxonomy" id="798079"/>
    <lineage>
        <taxon>Eukaryota</taxon>
        <taxon>Fungi</taxon>
        <taxon>Dikarya</taxon>
        <taxon>Ascomycota</taxon>
        <taxon>Pezizomycotina</taxon>
        <taxon>Dothideomycetes</taxon>
        <taxon>Pleosporomycetidae</taxon>
        <taxon>Pleosporales</taxon>
        <taxon>Pleosporineae</taxon>
        <taxon>Cucurbitariaceae</taxon>
        <taxon>Neocucurbitaria</taxon>
    </lineage>
</organism>
<accession>A0A9W8Y2N0</accession>
<comment type="caution">
    <text evidence="3">The sequence shown here is derived from an EMBL/GenBank/DDBJ whole genome shotgun (WGS) entry which is preliminary data.</text>
</comment>
<dbReference type="Gene3D" id="3.20.20.100">
    <property type="entry name" value="NADP-dependent oxidoreductase domain"/>
    <property type="match status" value="1"/>
</dbReference>
<dbReference type="AlphaFoldDB" id="A0A9W8Y2N0"/>
<feature type="domain" description="NADP-dependent oxidoreductase" evidence="2">
    <location>
        <begin position="19"/>
        <end position="312"/>
    </location>
</feature>
<dbReference type="OrthoDB" id="37537at2759"/>
<evidence type="ECO:0000256" key="1">
    <source>
        <dbReference type="ARBA" id="ARBA00023002"/>
    </source>
</evidence>
<sequence>MAQLAKRRLGKTGPEVSALGFGAMGLSASYGQVEENNTRFAVLDRALELGATFWDTSDVYADSEDLLKLWFERTGKRDQIFLATKFAVTIGPDKKPAIRSDPEYVRQACEKSLKRLGVDKIDLYYCHRVDKQTPIEHTVAALAELKKEGKIGAIGLSEVSAATIRRAEKVHHIDAVQFEYSPFALDIESPEIGILQVCRELDIAIIAYSPLGRGFLTGQIKSPDDFEEGDFRKHAPRYNKDNFNKNLKLVERLQDLATRKECTSGQLSLAWLLAQGPDIIPIPGTKKIKYLNENVGAVNIKLTADEVKEIRAEIEKVEVAGDRYPPAFQSFSFGDTPELNS</sequence>
<keyword evidence="1" id="KW-0560">Oxidoreductase</keyword>
<dbReference type="InterPro" id="IPR023210">
    <property type="entry name" value="NADP_OxRdtase_dom"/>
</dbReference>
<dbReference type="GO" id="GO:0005737">
    <property type="term" value="C:cytoplasm"/>
    <property type="evidence" value="ECO:0007669"/>
    <property type="project" value="TreeGrafter"/>
</dbReference>
<dbReference type="PANTHER" id="PTHR43625">
    <property type="entry name" value="AFLATOXIN B1 ALDEHYDE REDUCTASE"/>
    <property type="match status" value="1"/>
</dbReference>
<dbReference type="InterPro" id="IPR050791">
    <property type="entry name" value="Aldo-Keto_reductase"/>
</dbReference>
<dbReference type="SUPFAM" id="SSF51430">
    <property type="entry name" value="NAD(P)-linked oxidoreductase"/>
    <property type="match status" value="1"/>
</dbReference>
<dbReference type="PANTHER" id="PTHR43625:SF40">
    <property type="entry name" value="ALDO-KETO REDUCTASE YAKC [NADP(+)]"/>
    <property type="match status" value="1"/>
</dbReference>
<evidence type="ECO:0000313" key="4">
    <source>
        <dbReference type="Proteomes" id="UP001140560"/>
    </source>
</evidence>